<dbReference type="InterPro" id="IPR012337">
    <property type="entry name" value="RNaseH-like_sf"/>
</dbReference>
<dbReference type="Pfam" id="PF17921">
    <property type="entry name" value="Integrase_H2C2"/>
    <property type="match status" value="1"/>
</dbReference>
<gene>
    <name evidence="11" type="ORF">QN277_028886</name>
</gene>
<evidence type="ECO:0000256" key="4">
    <source>
        <dbReference type="ARBA" id="ARBA00022722"/>
    </source>
</evidence>
<evidence type="ECO:0000256" key="6">
    <source>
        <dbReference type="ARBA" id="ARBA00022801"/>
    </source>
</evidence>
<feature type="compositionally biased region" description="Polar residues" evidence="9">
    <location>
        <begin position="499"/>
        <end position="508"/>
    </location>
</feature>
<dbReference type="Pfam" id="PF17917">
    <property type="entry name" value="RT_RNaseH"/>
    <property type="match status" value="1"/>
</dbReference>
<keyword evidence="7" id="KW-0695">RNA-directed DNA polymerase</keyword>
<sequence>MTRSSSEKLFDFDPEIERTFHQRRRTRVSTFVGNSSSVKPIVESFESKVNMDGDNNAIPNAHAVVNAGNNVNPNAHVVYPTMTINELGSPDLHFQNWCINYPDINVNFELKSGLIHLLPKFNGLSGEEAYNHLKMFHMVCIAMKPVNVTEDQIKMRAFPFSLEGYAKSWLLGLPPGFITSWNQLKKLFLERYFPASRTTSIRKDISRCQQIVGETLYEYLERFKALCASCPHHQIADTLLIEYFHEGLLPLERELLDSAAGGGLLDLTVNDAWELIEKKAKNSQQFGSKQPVKVNEVGLLSSNSDSRLESKIDRLTSAVEKMAMSHMQNSSNMVNPMGPSTSFTPQLTSSALIGPLCSICSLATHVTDSCPYLNDGAESCNAIYPSRPMNQGGQKCDPYSSTYNPGWRDHPNLRYGNGQPQQAQFNQSGNSSGKMFQQGRQSVPVQDEGSKWDSKMEAMMKILMQQQQQQQQQLQQQQQQLQQQQFETLLTHLGQLSNVHDNTQSQGSERLPSQVVTNPNAGTQQNPNIGGVNAISLRRGKTIPSADPVTINTSKDKEVADDSPSASTLQDPSTLPKTHVVPNEEQEKEDEGKQVIKQALPFPTMVAKTQKRKKEAEMFNEIFDIFKKVVINVPLVDLVTQVPKYAKFLKELCTTKRKFKHEGKVDLGAVVSSLYQMPMPMKCKDPGSFLIPCTIGDVEFSDALADLGAAINVMPKSVFDQLKGVELKPTNLVASLADRRCIVPEGVLEDILVKVKDFIFPADFYVLDMDDGRFRQKGHSSLILGRPFLKTARAMIDVHAGSLTLEFAGETIKFNVLESMRHPLDDCAEIDVNAIDAITDDSVVNLKGSMLSRSCDIAGLDDTISCSCAKIGNCDACSDLNDTDIDIFTDAIEIMRHSRHDVSMPICSISDSSSHVSDTTLDSDGLSQLLSVIDAMDKTDLSSVSDSKLLISIDHISDGEISNSNSISDLSATDGTIDVDCDSSALAVSTNTPQSGKVCSSVCESVVQVSSLTDVELKPLIPSIQQAPSLELKPLPDSLKYAYLGTDKTLPVIVASDIAADEKFRLLEVLRRRMKAIGWTLADIPGISPNVCTHRILLEDGAKVVRQPQRRLNPLILDVVKKEVSKLLSAGIIYPISDSRWVCPVQVVPTRVQNSWRVCIDYRRLNSVTRKDHYPLPFIDQMLERLAGKSHYCFLDGFSGYFQISIAPEDQDKTTFTCPFGTFAYRRMPFGLCNAPGTFQRCMVSIFSDFLEHCMEVFMDDFTVYGDSFDVCLASLDMILERCIQYNLVLNFEKCHFMVKKGIVLGHVVSHDGIEVDKAKVDIISSLPYPSCVKDVRSFLGHAGFYRRFIQDFSKIALPLSRLLQKDVGFVFDDACRYAWDELKKKLTTPPIIQPPNWSLPFELLCDASDYALGVVLAQKVEKRQRIIAYASRTLDAAQANYTTTEKELFAIVFGLEKFQSYILHAKVTVFTDHSAIKYLFKKPDSKPRLIRWVLLIQEFDVEIRDKSGAENMVADHLSRIETPMVTSPPLDDFPDQRLCEVVASIPWYADITNYLVASILPDDMNKHQLNKFKRDVKFYIWDDPYLWHICSDQIIRRCIPDVEFDSVLTFCHTLACGGHFSAKRTARKVLESGLFWPSLFHDAHEFCKKCSRCQFVGNISRKHEMPQQPLLFCEVFDVWGIDFMGPFPTSFGYVYILLAVDYVSKWVEAIPTRTNDSSVVVSFVRSHILCRFGIPRAIVSDQGTHFCNRSLQSLLGKYGVMHKVATPYHPQTNGQAELSNREIKHILEKTVQPNRKDWSKRLDDALWAYRTAYKSPIGMSPYRIVYGKACHLPVEVEHKAYWAIKRCNLDLDSAGIERKLQLQELEELRREAYENARIYKERTKAAHDKLIMKRDFQVGQKVLLYVSRLKLMPGKLRSRWEGPFIVTDVFPYGAVKIKREPHGKCFTVNGHRLKPYFDGFSTQAVEVAALSDTT</sequence>
<proteinExistence type="predicted"/>
<dbReference type="CDD" id="cd01647">
    <property type="entry name" value="RT_LTR"/>
    <property type="match status" value="1"/>
</dbReference>
<evidence type="ECO:0000313" key="12">
    <source>
        <dbReference type="Proteomes" id="UP001293593"/>
    </source>
</evidence>
<dbReference type="Pfam" id="PF03732">
    <property type="entry name" value="Retrotrans_gag"/>
    <property type="match status" value="1"/>
</dbReference>
<dbReference type="GO" id="GO:0016787">
    <property type="term" value="F:hydrolase activity"/>
    <property type="evidence" value="ECO:0007669"/>
    <property type="project" value="UniProtKB-KW"/>
</dbReference>
<name>A0AAE1J432_9FABA</name>
<dbReference type="EMBL" id="JAWXYG010000009">
    <property type="protein sequence ID" value="KAK4263487.1"/>
    <property type="molecule type" value="Genomic_DNA"/>
</dbReference>
<keyword evidence="4" id="KW-0540">Nuclease</keyword>
<dbReference type="Pfam" id="PF00665">
    <property type="entry name" value="rve"/>
    <property type="match status" value="1"/>
</dbReference>
<evidence type="ECO:0000256" key="3">
    <source>
        <dbReference type="ARBA" id="ARBA00022695"/>
    </source>
</evidence>
<keyword evidence="12" id="KW-1185">Reference proteome</keyword>
<dbReference type="SUPFAM" id="SSF56672">
    <property type="entry name" value="DNA/RNA polymerases"/>
    <property type="match status" value="1"/>
</dbReference>
<dbReference type="CDD" id="cd09274">
    <property type="entry name" value="RNase_HI_RT_Ty3"/>
    <property type="match status" value="1"/>
</dbReference>
<dbReference type="GO" id="GO:0015074">
    <property type="term" value="P:DNA integration"/>
    <property type="evidence" value="ECO:0007669"/>
    <property type="project" value="InterPro"/>
</dbReference>
<dbReference type="EC" id="2.7.7.49" evidence="1"/>
<dbReference type="InterPro" id="IPR021109">
    <property type="entry name" value="Peptidase_aspartic_dom_sf"/>
</dbReference>
<dbReference type="Gene3D" id="1.10.340.70">
    <property type="match status" value="1"/>
</dbReference>
<keyword evidence="6" id="KW-0378">Hydrolase</keyword>
<dbReference type="InterPro" id="IPR043128">
    <property type="entry name" value="Rev_trsase/Diguanyl_cyclase"/>
</dbReference>
<dbReference type="PROSITE" id="PS50994">
    <property type="entry name" value="INTEGRASE"/>
    <property type="match status" value="1"/>
</dbReference>
<dbReference type="GO" id="GO:0003964">
    <property type="term" value="F:RNA-directed DNA polymerase activity"/>
    <property type="evidence" value="ECO:0007669"/>
    <property type="project" value="UniProtKB-KW"/>
</dbReference>
<evidence type="ECO:0000256" key="1">
    <source>
        <dbReference type="ARBA" id="ARBA00012493"/>
    </source>
</evidence>
<organism evidence="11 12">
    <name type="scientific">Acacia crassicarpa</name>
    <name type="common">northern wattle</name>
    <dbReference type="NCBI Taxonomy" id="499986"/>
    <lineage>
        <taxon>Eukaryota</taxon>
        <taxon>Viridiplantae</taxon>
        <taxon>Streptophyta</taxon>
        <taxon>Embryophyta</taxon>
        <taxon>Tracheophyta</taxon>
        <taxon>Spermatophyta</taxon>
        <taxon>Magnoliopsida</taxon>
        <taxon>eudicotyledons</taxon>
        <taxon>Gunneridae</taxon>
        <taxon>Pentapetalae</taxon>
        <taxon>rosids</taxon>
        <taxon>fabids</taxon>
        <taxon>Fabales</taxon>
        <taxon>Fabaceae</taxon>
        <taxon>Caesalpinioideae</taxon>
        <taxon>mimosoid clade</taxon>
        <taxon>Acacieae</taxon>
        <taxon>Acacia</taxon>
    </lineage>
</organism>
<dbReference type="Pfam" id="PF00078">
    <property type="entry name" value="RVT_1"/>
    <property type="match status" value="1"/>
</dbReference>
<feature type="compositionally biased region" description="Polar residues" evidence="9">
    <location>
        <begin position="418"/>
        <end position="444"/>
    </location>
</feature>
<evidence type="ECO:0000313" key="11">
    <source>
        <dbReference type="EMBL" id="KAK4263487.1"/>
    </source>
</evidence>
<dbReference type="InterPro" id="IPR050951">
    <property type="entry name" value="Retrovirus_Pol_polyprotein"/>
</dbReference>
<dbReference type="InterPro" id="IPR041588">
    <property type="entry name" value="Integrase_H2C2"/>
</dbReference>
<protein>
    <recommendedName>
        <fullName evidence="1">RNA-directed DNA polymerase</fullName>
        <ecNumber evidence="1">2.7.7.49</ecNumber>
    </recommendedName>
</protein>
<keyword evidence="5" id="KW-0255">Endonuclease</keyword>
<evidence type="ECO:0000256" key="9">
    <source>
        <dbReference type="SAM" id="MobiDB-lite"/>
    </source>
</evidence>
<dbReference type="InterPro" id="IPR001584">
    <property type="entry name" value="Integrase_cat-core"/>
</dbReference>
<dbReference type="SUPFAM" id="SSF53098">
    <property type="entry name" value="Ribonuclease H-like"/>
    <property type="match status" value="1"/>
</dbReference>
<keyword evidence="3" id="KW-0548">Nucleotidyltransferase</keyword>
<dbReference type="Gene3D" id="3.30.70.270">
    <property type="match status" value="2"/>
</dbReference>
<accession>A0AAE1J432</accession>
<dbReference type="InterPro" id="IPR036397">
    <property type="entry name" value="RNaseH_sf"/>
</dbReference>
<dbReference type="Gene3D" id="3.30.420.10">
    <property type="entry name" value="Ribonuclease H-like superfamily/Ribonuclease H"/>
    <property type="match status" value="1"/>
</dbReference>
<keyword evidence="8" id="KW-0175">Coiled coil</keyword>
<dbReference type="PANTHER" id="PTHR37984:SF5">
    <property type="entry name" value="PROTEIN NYNRIN-LIKE"/>
    <property type="match status" value="1"/>
</dbReference>
<evidence type="ECO:0000256" key="2">
    <source>
        <dbReference type="ARBA" id="ARBA00022679"/>
    </source>
</evidence>
<dbReference type="CDD" id="cd00303">
    <property type="entry name" value="retropepsin_like"/>
    <property type="match status" value="1"/>
</dbReference>
<evidence type="ECO:0000256" key="8">
    <source>
        <dbReference type="SAM" id="Coils"/>
    </source>
</evidence>
<evidence type="ECO:0000259" key="10">
    <source>
        <dbReference type="PROSITE" id="PS50994"/>
    </source>
</evidence>
<reference evidence="11" key="1">
    <citation type="submission" date="2023-10" db="EMBL/GenBank/DDBJ databases">
        <title>Chromosome-level genome of the transformable northern wattle, Acacia crassicarpa.</title>
        <authorList>
            <person name="Massaro I."/>
            <person name="Sinha N.R."/>
            <person name="Poethig S."/>
            <person name="Leichty A.R."/>
        </authorList>
    </citation>
    <scope>NUCLEOTIDE SEQUENCE</scope>
    <source>
        <strain evidence="11">Acra3RX</strain>
        <tissue evidence="11">Leaf</tissue>
    </source>
</reference>
<feature type="domain" description="Integrase catalytic" evidence="10">
    <location>
        <begin position="1666"/>
        <end position="1830"/>
    </location>
</feature>
<feature type="region of interest" description="Disordered" evidence="9">
    <location>
        <begin position="499"/>
        <end position="593"/>
    </location>
</feature>
<evidence type="ECO:0000256" key="5">
    <source>
        <dbReference type="ARBA" id="ARBA00022759"/>
    </source>
</evidence>
<dbReference type="Gene3D" id="2.40.70.10">
    <property type="entry name" value="Acid Proteases"/>
    <property type="match status" value="1"/>
</dbReference>
<dbReference type="GO" id="GO:0004519">
    <property type="term" value="F:endonuclease activity"/>
    <property type="evidence" value="ECO:0007669"/>
    <property type="project" value="UniProtKB-KW"/>
</dbReference>
<evidence type="ECO:0000256" key="7">
    <source>
        <dbReference type="ARBA" id="ARBA00022918"/>
    </source>
</evidence>
<feature type="region of interest" description="Disordered" evidence="9">
    <location>
        <begin position="416"/>
        <end position="448"/>
    </location>
</feature>
<feature type="compositionally biased region" description="Polar residues" evidence="9">
    <location>
        <begin position="564"/>
        <end position="576"/>
    </location>
</feature>
<dbReference type="InterPro" id="IPR043502">
    <property type="entry name" value="DNA/RNA_pol_sf"/>
</dbReference>
<dbReference type="FunFam" id="3.30.70.270:FF:000020">
    <property type="entry name" value="Transposon Tf2-6 polyprotein-like Protein"/>
    <property type="match status" value="1"/>
</dbReference>
<feature type="compositionally biased region" description="Polar residues" evidence="9">
    <location>
        <begin position="514"/>
        <end position="528"/>
    </location>
</feature>
<dbReference type="InterPro" id="IPR000477">
    <property type="entry name" value="RT_dom"/>
</dbReference>
<dbReference type="InterPro" id="IPR041373">
    <property type="entry name" value="RT_RNaseH"/>
</dbReference>
<dbReference type="InterPro" id="IPR005162">
    <property type="entry name" value="Retrotrans_gag_dom"/>
</dbReference>
<feature type="coiled-coil region" evidence="8">
    <location>
        <begin position="460"/>
        <end position="487"/>
    </location>
</feature>
<keyword evidence="2" id="KW-0808">Transferase</keyword>
<feature type="coiled-coil region" evidence="8">
    <location>
        <begin position="1852"/>
        <end position="1883"/>
    </location>
</feature>
<dbReference type="Gene3D" id="3.10.10.10">
    <property type="entry name" value="HIV Type 1 Reverse Transcriptase, subunit A, domain 1"/>
    <property type="match status" value="1"/>
</dbReference>
<comment type="caution">
    <text evidence="11">The sequence shown here is derived from an EMBL/GenBank/DDBJ whole genome shotgun (WGS) entry which is preliminary data.</text>
</comment>
<dbReference type="GO" id="GO:0003676">
    <property type="term" value="F:nucleic acid binding"/>
    <property type="evidence" value="ECO:0007669"/>
    <property type="project" value="InterPro"/>
</dbReference>
<dbReference type="PANTHER" id="PTHR37984">
    <property type="entry name" value="PROTEIN CBG26694"/>
    <property type="match status" value="1"/>
</dbReference>
<dbReference type="Proteomes" id="UP001293593">
    <property type="component" value="Unassembled WGS sequence"/>
</dbReference>